<evidence type="ECO:0000313" key="5">
    <source>
        <dbReference type="Proteomes" id="UP000027586"/>
    </source>
</evidence>
<dbReference type="Gene3D" id="3.40.50.12780">
    <property type="entry name" value="N-terminal domain of ligase-like"/>
    <property type="match status" value="1"/>
</dbReference>
<dbReference type="OrthoDB" id="429813at2759"/>
<dbReference type="SMART" id="SM00823">
    <property type="entry name" value="PKS_PP"/>
    <property type="match status" value="1"/>
</dbReference>
<dbReference type="Pfam" id="PF07993">
    <property type="entry name" value="NAD_binding_4"/>
    <property type="match status" value="1"/>
</dbReference>
<evidence type="ECO:0000256" key="2">
    <source>
        <dbReference type="ARBA" id="ARBA00022553"/>
    </source>
</evidence>
<keyword evidence="2" id="KW-0597">Phosphoprotein</keyword>
<accession>A0A068RIM4</accession>
<feature type="domain" description="Carrier" evidence="3">
    <location>
        <begin position="558"/>
        <end position="637"/>
    </location>
</feature>
<dbReference type="STRING" id="1263082.A0A068RIM4"/>
<proteinExistence type="predicted"/>
<dbReference type="InterPro" id="IPR036736">
    <property type="entry name" value="ACP-like_sf"/>
</dbReference>
<dbReference type="Pfam" id="PF00501">
    <property type="entry name" value="AMP-binding"/>
    <property type="match status" value="1"/>
</dbReference>
<dbReference type="PROSITE" id="PS00012">
    <property type="entry name" value="PHOSPHOPANTETHEINE"/>
    <property type="match status" value="1"/>
</dbReference>
<dbReference type="EMBL" id="CBTN010000003">
    <property type="protein sequence ID" value="CDH49535.1"/>
    <property type="molecule type" value="Genomic_DNA"/>
</dbReference>
<dbReference type="InterPro" id="IPR006162">
    <property type="entry name" value="Ppantetheine_attach_site"/>
</dbReference>
<evidence type="ECO:0000313" key="4">
    <source>
        <dbReference type="EMBL" id="CDH49535.1"/>
    </source>
</evidence>
<sequence length="1054" mass="118124">MTGPLFHKHTEYHAFINLLGVLFAQHRDRRFARYQTANGGFKELTYEQFDRITTNLACRWHSQLASIESMGFIADHSVHYLIAMVAIMKLRPVLMALSPRNSEAANVNLLTKTESKFVIASEKYADMAKRCAAQVPGVNYHIVPNAFDIDSLINEPLASNESKLINRHFTAEDQEKIALIIHSSGTTSFPKPIHLSNRYLFNLVQVIPYDVNQLSPAKGFGSDDVFLAAFPLFHVFGVYTSFSVLMHGGSTLFFAKIPPTPHEIVSAIEEHGVTLAGLVPVILDQLALYLKETGRFAPLQKLKFIEYGGAPLKYETGAYFQNNGINVRSVYGTTEISASFSANHENEKYWYTMKPVSLLQDHILWEPFDEKLGLYHLVIKADSPCMATGVGNRPNGDYATNDIFVEEPANSGYWKHCGRKDDTLVMENGEKTNPTPMEATISASPIVKHCTVIGEGRQCTAALIQLDLEQAIRHNPEGMMAEVRKAVEEANKYAPGHSTIMPQMVHVLPLDKHLPTTDKGTVKRKQAIQIYEDAVNAMYKAFLEGGASSSDGQDGASMTLEQTQAFLANAAASVLRTKDATFFVEHKDDSLFDYGLNSLLSIQLRNQIATKFNNVANNFLFEHPSIADMAHALKNEDELLSDKTEERYQETQRLLETYLERANADFPERAVTKSVPSKHVVLLTGATGSLGSFMLRDMLVSSNVSKVYCLVRGKPDALMGRLRKAFEDRRLDVSLLDQHADKVEALPMKLTAEYFGWGKDVYEKLRQEVTLVQACAWLLDFNQPVSHFDKECIQGLYRLLQFAYRPVDPMHVHVVSSISATAAMKTNEIPEEPSEQDPHVTMPMGYAHSKYVVEHLFHYLTKQKGFPCIVERMGQVCGDTINGCWNIHEQYSLMMIGGASELGAMPDLQTNVIDWLPVDYAARSIFDVMIATADKDAGHLVENHELVFHIVNPTTITWSDVLNSLKACGLKFKTLPPKEWVQLLSKHQENPAYRLMSFYEANFNGPSMQMPIWQTTKTVKTAPVLGDAPVFGPALMQKHLSYWASVGFYKKTHQ</sequence>
<dbReference type="InterPro" id="IPR020845">
    <property type="entry name" value="AMP-binding_CS"/>
</dbReference>
<dbReference type="InterPro" id="IPR009081">
    <property type="entry name" value="PP-bd_ACP"/>
</dbReference>
<gene>
    <name evidence="4" type="ORF">LCOR_01277.1</name>
</gene>
<dbReference type="SUPFAM" id="SSF47336">
    <property type="entry name" value="ACP-like"/>
    <property type="match status" value="1"/>
</dbReference>
<dbReference type="PROSITE" id="PS50075">
    <property type="entry name" value="CARRIER"/>
    <property type="match status" value="1"/>
</dbReference>
<dbReference type="InterPro" id="IPR013120">
    <property type="entry name" value="FAR_NAD-bd"/>
</dbReference>
<dbReference type="Pfam" id="PF00550">
    <property type="entry name" value="PP-binding"/>
    <property type="match status" value="1"/>
</dbReference>
<keyword evidence="5" id="KW-1185">Reference proteome</keyword>
<dbReference type="InterPro" id="IPR020806">
    <property type="entry name" value="PKS_PP-bd"/>
</dbReference>
<dbReference type="InterPro" id="IPR036291">
    <property type="entry name" value="NAD(P)-bd_dom_sf"/>
</dbReference>
<dbReference type="VEuPathDB" id="FungiDB:LCOR_01277.1"/>
<dbReference type="Gene3D" id="3.40.50.720">
    <property type="entry name" value="NAD(P)-binding Rossmann-like Domain"/>
    <property type="match status" value="1"/>
</dbReference>
<evidence type="ECO:0000259" key="3">
    <source>
        <dbReference type="PROSITE" id="PS50075"/>
    </source>
</evidence>
<dbReference type="InterPro" id="IPR000873">
    <property type="entry name" value="AMP-dep_synth/lig_dom"/>
</dbReference>
<dbReference type="PANTHER" id="PTHR44845">
    <property type="entry name" value="CARRIER DOMAIN-CONTAINING PROTEIN"/>
    <property type="match status" value="1"/>
</dbReference>
<dbReference type="Pfam" id="PF23562">
    <property type="entry name" value="AMP-binding_C_3"/>
    <property type="match status" value="1"/>
</dbReference>
<comment type="caution">
    <text evidence="4">The sequence shown here is derived from an EMBL/GenBank/DDBJ whole genome shotgun (WGS) entry which is preliminary data.</text>
</comment>
<dbReference type="SUPFAM" id="SSF51735">
    <property type="entry name" value="NAD(P)-binding Rossmann-fold domains"/>
    <property type="match status" value="1"/>
</dbReference>
<protein>
    <submittedName>
        <fullName evidence="4">Acetyl-synthetase-like protein</fullName>
    </submittedName>
</protein>
<dbReference type="AlphaFoldDB" id="A0A068RIM4"/>
<dbReference type="InterPro" id="IPR042099">
    <property type="entry name" value="ANL_N_sf"/>
</dbReference>
<reference evidence="4" key="1">
    <citation type="submission" date="2013-08" db="EMBL/GenBank/DDBJ databases">
        <title>Gene expansion shapes genome architecture in the human pathogen Lichtheimia corymbifera: an evolutionary genomics analysis in the ancient terrestrial Mucorales (Mucoromycotina).</title>
        <authorList>
            <person name="Schwartze V.U."/>
            <person name="Winter S."/>
            <person name="Shelest E."/>
            <person name="Marcet-Houben M."/>
            <person name="Horn F."/>
            <person name="Wehner S."/>
            <person name="Hoffmann K."/>
            <person name="Riege K."/>
            <person name="Sammeth M."/>
            <person name="Nowrousian M."/>
            <person name="Valiante V."/>
            <person name="Linde J."/>
            <person name="Jacobsen I.D."/>
            <person name="Marz M."/>
            <person name="Brakhage A.A."/>
            <person name="Gabaldon T."/>
            <person name="Bocker S."/>
            <person name="Voigt K."/>
        </authorList>
    </citation>
    <scope>NUCLEOTIDE SEQUENCE [LARGE SCALE GENOMIC DNA]</scope>
    <source>
        <strain evidence="4">FSU 9682</strain>
    </source>
</reference>
<dbReference type="GO" id="GO:0031177">
    <property type="term" value="F:phosphopantetheine binding"/>
    <property type="evidence" value="ECO:0007669"/>
    <property type="project" value="InterPro"/>
</dbReference>
<dbReference type="PROSITE" id="PS00455">
    <property type="entry name" value="AMP_BINDING"/>
    <property type="match status" value="1"/>
</dbReference>
<organism evidence="4 5">
    <name type="scientific">Lichtheimia corymbifera JMRC:FSU:9682</name>
    <dbReference type="NCBI Taxonomy" id="1263082"/>
    <lineage>
        <taxon>Eukaryota</taxon>
        <taxon>Fungi</taxon>
        <taxon>Fungi incertae sedis</taxon>
        <taxon>Mucoromycota</taxon>
        <taxon>Mucoromycotina</taxon>
        <taxon>Mucoromycetes</taxon>
        <taxon>Mucorales</taxon>
        <taxon>Lichtheimiaceae</taxon>
        <taxon>Lichtheimia</taxon>
    </lineage>
</organism>
<evidence type="ECO:0000256" key="1">
    <source>
        <dbReference type="ARBA" id="ARBA00022450"/>
    </source>
</evidence>
<keyword evidence="1" id="KW-0596">Phosphopantetheine</keyword>
<name>A0A068RIM4_9FUNG</name>
<dbReference type="PANTHER" id="PTHR44845:SF6">
    <property type="entry name" value="BETA-ALANINE-ACTIVATING ENZYME"/>
    <property type="match status" value="1"/>
</dbReference>
<dbReference type="SUPFAM" id="SSF56801">
    <property type="entry name" value="Acetyl-CoA synthetase-like"/>
    <property type="match status" value="1"/>
</dbReference>
<dbReference type="Gene3D" id="1.10.1200.10">
    <property type="entry name" value="ACP-like"/>
    <property type="match status" value="1"/>
</dbReference>
<dbReference type="Proteomes" id="UP000027586">
    <property type="component" value="Unassembled WGS sequence"/>
</dbReference>